<protein>
    <submittedName>
        <fullName evidence="1">Uncharacterized protein</fullName>
    </submittedName>
</protein>
<dbReference type="SUPFAM" id="SSF52540">
    <property type="entry name" value="P-loop containing nucleoside triphosphate hydrolases"/>
    <property type="match status" value="1"/>
</dbReference>
<name>A0AAW1RJD8_9CHLO</name>
<evidence type="ECO:0000313" key="2">
    <source>
        <dbReference type="Proteomes" id="UP001438707"/>
    </source>
</evidence>
<dbReference type="InterPro" id="IPR027417">
    <property type="entry name" value="P-loop_NTPase"/>
</dbReference>
<proteinExistence type="predicted"/>
<organism evidence="1 2">
    <name type="scientific">Apatococcus lobatus</name>
    <dbReference type="NCBI Taxonomy" id="904363"/>
    <lineage>
        <taxon>Eukaryota</taxon>
        <taxon>Viridiplantae</taxon>
        <taxon>Chlorophyta</taxon>
        <taxon>core chlorophytes</taxon>
        <taxon>Trebouxiophyceae</taxon>
        <taxon>Chlorellales</taxon>
        <taxon>Chlorellaceae</taxon>
        <taxon>Apatococcus</taxon>
    </lineage>
</organism>
<comment type="caution">
    <text evidence="1">The sequence shown here is derived from an EMBL/GenBank/DDBJ whole genome shotgun (WGS) entry which is preliminary data.</text>
</comment>
<dbReference type="InterPro" id="IPR051055">
    <property type="entry name" value="PIF1_helicase"/>
</dbReference>
<sequence length="412" mass="46128">MLHYIDERLRHIKCVDLPFGDLNVLAAGDLYHLKTVMDSWIFDVPNITYANLTHSAWDAFKLSELSIVMRQDNLIFIEGLNRLRVGSQTSADLLWYMSRCLENLTPPERGLFSIKTPHMFYSNMAVQGHNKQFMDEMDGTVQTLVAEDSLVQQTADSACAQAMLDLAKNLDTRKAGALPYSIDLKIDIPVELAVNVDVPDGLTNGVKGTLRAIEWALFPTRHVACLWVLFDEERIGLQARAKATLQHRRQPCIHTSWTPIARWGARFAVGPRKAVEVHRVQFPVVPCAARTIHKYQGGSLQRAVIGLARYHPGSSNRIHYTAISRLTDPTGLAFTHLNPMGVKASDVIGAHYAHKRAAALLQPNIGHTMLNSSNEISLVTLNFRSLHKNIDNLRRTLASDMYGPTFMVLTET</sequence>
<gene>
    <name evidence="1" type="ORF">WJX74_002278</name>
</gene>
<dbReference type="Proteomes" id="UP001438707">
    <property type="component" value="Unassembled WGS sequence"/>
</dbReference>
<dbReference type="PANTHER" id="PTHR47642">
    <property type="entry name" value="ATP-DEPENDENT DNA HELICASE"/>
    <property type="match status" value="1"/>
</dbReference>
<accession>A0AAW1RJD8</accession>
<reference evidence="1 2" key="1">
    <citation type="journal article" date="2024" name="Nat. Commun.">
        <title>Phylogenomics reveals the evolutionary origins of lichenization in chlorophyte algae.</title>
        <authorList>
            <person name="Puginier C."/>
            <person name="Libourel C."/>
            <person name="Otte J."/>
            <person name="Skaloud P."/>
            <person name="Haon M."/>
            <person name="Grisel S."/>
            <person name="Petersen M."/>
            <person name="Berrin J.G."/>
            <person name="Delaux P.M."/>
            <person name="Dal Grande F."/>
            <person name="Keller J."/>
        </authorList>
    </citation>
    <scope>NUCLEOTIDE SEQUENCE [LARGE SCALE GENOMIC DNA]</scope>
    <source>
        <strain evidence="1 2">SAG 2145</strain>
    </source>
</reference>
<keyword evidence="2" id="KW-1185">Reference proteome</keyword>
<dbReference type="CDD" id="cd18809">
    <property type="entry name" value="SF1_C_RecD"/>
    <property type="match status" value="1"/>
</dbReference>
<dbReference type="EMBL" id="JALJOS010000010">
    <property type="protein sequence ID" value="KAK9833668.1"/>
    <property type="molecule type" value="Genomic_DNA"/>
</dbReference>
<dbReference type="AlphaFoldDB" id="A0AAW1RJD8"/>
<evidence type="ECO:0000313" key="1">
    <source>
        <dbReference type="EMBL" id="KAK9833668.1"/>
    </source>
</evidence>